<name>A0A150F4V9_9BACI</name>
<organism evidence="4 5">
    <name type="scientific">Bacillus nakamurai</name>
    <dbReference type="NCBI Taxonomy" id="1793963"/>
    <lineage>
        <taxon>Bacteria</taxon>
        <taxon>Bacillati</taxon>
        <taxon>Bacillota</taxon>
        <taxon>Bacilli</taxon>
        <taxon>Bacillales</taxon>
        <taxon>Bacillaceae</taxon>
        <taxon>Bacillus</taxon>
    </lineage>
</organism>
<evidence type="ECO:0000313" key="4">
    <source>
        <dbReference type="EMBL" id="KXZ15279.1"/>
    </source>
</evidence>
<sequence length="266" mass="29653">MSHRADEIRKRLAKRRKQQPGSKRPAVQTAQKKQKLPAWQAVEEQEKHRLLPSYETEHPPEFNGRHPLINTNSIILKCLLAACLVLISAIAYKTDKQPLSQIKPAIAQTFQKEFQFAAVSHWFESAFGNPLAFLTPGTKKKGGQVAVSQELAVPAAGKIQEDFQNNGEGVIVETASDTIDSVKEGYVVEVNKDKKTGLTVKVQHADNSCSIYGQLKDVNVSLYDFIDKGKKIGSIKLGDKNKGQYYFAIQEGDKFIDPIQVITFDE</sequence>
<dbReference type="AlphaFoldDB" id="A0A150F4V9"/>
<feature type="region of interest" description="Disordered" evidence="1">
    <location>
        <begin position="1"/>
        <end position="39"/>
    </location>
</feature>
<dbReference type="SUPFAM" id="SSF51261">
    <property type="entry name" value="Duplicated hybrid motif"/>
    <property type="match status" value="1"/>
</dbReference>
<comment type="caution">
    <text evidence="4">The sequence shown here is derived from an EMBL/GenBank/DDBJ whole genome shotgun (WGS) entry which is preliminary data.</text>
</comment>
<dbReference type="STRING" id="1793963.AXI58_03190"/>
<proteinExistence type="predicted"/>
<keyword evidence="5" id="KW-1185">Reference proteome</keyword>
<dbReference type="InterPro" id="IPR016047">
    <property type="entry name" value="M23ase_b-sheet_dom"/>
</dbReference>
<dbReference type="OrthoDB" id="2986589at2"/>
<dbReference type="InterPro" id="IPR011055">
    <property type="entry name" value="Dup_hybrid_motif"/>
</dbReference>
<protein>
    <submittedName>
        <fullName evidence="4">Stage IV sporulation protein FA</fullName>
    </submittedName>
</protein>
<dbReference type="CDD" id="cd12797">
    <property type="entry name" value="M23_peptidase"/>
    <property type="match status" value="1"/>
</dbReference>
<reference evidence="5" key="1">
    <citation type="submission" date="2016-02" db="EMBL/GenBank/DDBJ databases">
        <authorList>
            <person name="Dunlap C."/>
        </authorList>
    </citation>
    <scope>NUCLEOTIDE SEQUENCE [LARGE SCALE GENOMIC DNA]</scope>
    <source>
        <strain evidence="5">NRRL B-41092</strain>
    </source>
</reference>
<evidence type="ECO:0000313" key="5">
    <source>
        <dbReference type="Proteomes" id="UP000075430"/>
    </source>
</evidence>
<evidence type="ECO:0000256" key="1">
    <source>
        <dbReference type="SAM" id="MobiDB-lite"/>
    </source>
</evidence>
<dbReference type="RefSeq" id="WP_061522935.1">
    <property type="nucleotide sequence ID" value="NZ_JARLZY010000006.1"/>
</dbReference>
<keyword evidence="2" id="KW-1133">Transmembrane helix</keyword>
<dbReference type="EMBL" id="LSBA01000036">
    <property type="protein sequence ID" value="KXZ15279.1"/>
    <property type="molecule type" value="Genomic_DNA"/>
</dbReference>
<gene>
    <name evidence="4" type="ORF">AXI58_03190</name>
</gene>
<dbReference type="Pfam" id="PF01551">
    <property type="entry name" value="Peptidase_M23"/>
    <property type="match status" value="1"/>
</dbReference>
<evidence type="ECO:0000259" key="3">
    <source>
        <dbReference type="Pfam" id="PF01551"/>
    </source>
</evidence>
<keyword evidence="2" id="KW-0812">Transmembrane</keyword>
<feature type="transmembrane region" description="Helical" evidence="2">
    <location>
        <begin position="74"/>
        <end position="92"/>
    </location>
</feature>
<evidence type="ECO:0000256" key="2">
    <source>
        <dbReference type="SAM" id="Phobius"/>
    </source>
</evidence>
<dbReference type="Proteomes" id="UP000075430">
    <property type="component" value="Unassembled WGS sequence"/>
</dbReference>
<keyword evidence="2" id="KW-0472">Membrane</keyword>
<feature type="compositionally biased region" description="Basic and acidic residues" evidence="1">
    <location>
        <begin position="1"/>
        <end position="10"/>
    </location>
</feature>
<accession>A0A150F4V9</accession>
<feature type="domain" description="M23ase beta-sheet core" evidence="3">
    <location>
        <begin position="169"/>
        <end position="258"/>
    </location>
</feature>
<dbReference type="Gene3D" id="2.70.70.10">
    <property type="entry name" value="Glucose Permease (Domain IIA)"/>
    <property type="match status" value="1"/>
</dbReference>